<dbReference type="CDD" id="cd06989">
    <property type="entry name" value="cupin_DRT102"/>
    <property type="match status" value="1"/>
</dbReference>
<sequence>MVVLSGDPTKPGPYAIELQVAARTRIAAHSHRDERQALVVSGEWHLGYGQKADNADTSVLRPGGFYTEPANTAHFAFTGDKSAAVFITGVGPTDTQYVDAADAPAGK</sequence>
<dbReference type="EMBL" id="CP117256">
    <property type="protein sequence ID" value="WFR97934.1"/>
    <property type="molecule type" value="Genomic_DNA"/>
</dbReference>
<dbReference type="KEGG" id="rtu:PR017_18760"/>
<accession>A0AAF1K9C2</accession>
<name>A0AAF1K9C2_9HYPH</name>
<dbReference type="Gene3D" id="2.60.120.10">
    <property type="entry name" value="Jelly Rolls"/>
    <property type="match status" value="1"/>
</dbReference>
<organism evidence="1 2">
    <name type="scientific">Rhizobium tumorigenes</name>
    <dbReference type="NCBI Taxonomy" id="2041385"/>
    <lineage>
        <taxon>Bacteria</taxon>
        <taxon>Pseudomonadati</taxon>
        <taxon>Pseudomonadota</taxon>
        <taxon>Alphaproteobacteria</taxon>
        <taxon>Hyphomicrobiales</taxon>
        <taxon>Rhizobiaceae</taxon>
        <taxon>Rhizobium/Agrobacterium group</taxon>
        <taxon>Rhizobium</taxon>
    </lineage>
</organism>
<reference evidence="1 2" key="1">
    <citation type="journal article" date="2018" name="Sci. Rep.">
        <title>Rhizobium tumorigenes sp. nov., a novel plant tumorigenic bacterium isolated from cane gall tumors on thornless blackberry.</title>
        <authorList>
            <person name="Kuzmanovi N."/>
            <person name="Smalla K."/>
            <person name="Gronow S."/>
            <person name="PuBawska J."/>
        </authorList>
    </citation>
    <scope>NUCLEOTIDE SEQUENCE [LARGE SCALE GENOMIC DNA]</scope>
    <source>
        <strain evidence="1 2">1078</strain>
    </source>
</reference>
<keyword evidence="2" id="KW-1185">Reference proteome</keyword>
<proteinExistence type="predicted"/>
<reference evidence="2" key="2">
    <citation type="journal article" date="2023" name="MicrobiologyOpen">
        <title>Genomics of the tumorigenes clade of the family Rhizobiaceae and description of Rhizobium rhododendri sp. nov.</title>
        <authorList>
            <person name="Kuzmanovic N."/>
            <person name="diCenzo G.C."/>
            <person name="Bunk B."/>
            <person name="Sproeer C."/>
            <person name="Fruehling A."/>
            <person name="Neumann-Schaal M."/>
            <person name="Overmann J."/>
            <person name="Smalla K."/>
        </authorList>
    </citation>
    <scope>NUCLEOTIDE SEQUENCE [LARGE SCALE GENOMIC DNA]</scope>
    <source>
        <strain evidence="2">1078</strain>
        <plasmid evidence="2">pRt1078</plasmid>
    </source>
</reference>
<dbReference type="Proteomes" id="UP000249499">
    <property type="component" value="Plasmid pRt1078"/>
</dbReference>
<dbReference type="RefSeq" id="WP_111222282.1">
    <property type="nucleotide sequence ID" value="NZ_CP117256.1"/>
</dbReference>
<dbReference type="AlphaFoldDB" id="A0AAF1K9C2"/>
<keyword evidence="1" id="KW-0614">Plasmid</keyword>
<protein>
    <submittedName>
        <fullName evidence="1">Cupin domain-containing protein</fullName>
    </submittedName>
</protein>
<dbReference type="InterPro" id="IPR014710">
    <property type="entry name" value="RmlC-like_jellyroll"/>
</dbReference>
<geneLocation type="plasmid" evidence="1 2">
    <name>pRt1078</name>
</geneLocation>
<dbReference type="InterPro" id="IPR011051">
    <property type="entry name" value="RmlC_Cupin_sf"/>
</dbReference>
<gene>
    <name evidence="1" type="ORF">PR017_18760</name>
</gene>
<evidence type="ECO:0000313" key="2">
    <source>
        <dbReference type="Proteomes" id="UP000249499"/>
    </source>
</evidence>
<evidence type="ECO:0000313" key="1">
    <source>
        <dbReference type="EMBL" id="WFR97934.1"/>
    </source>
</evidence>
<dbReference type="SUPFAM" id="SSF51182">
    <property type="entry name" value="RmlC-like cupins"/>
    <property type="match status" value="1"/>
</dbReference>